<dbReference type="InterPro" id="IPR013131">
    <property type="entry name" value="Mannitol_DH_N"/>
</dbReference>
<evidence type="ECO:0000256" key="1">
    <source>
        <dbReference type="ARBA" id="ARBA00023002"/>
    </source>
</evidence>
<evidence type="ECO:0000259" key="4">
    <source>
        <dbReference type="Pfam" id="PF08125"/>
    </source>
</evidence>
<dbReference type="Gene3D" id="1.10.1040.10">
    <property type="entry name" value="N-(1-d-carboxylethyl)-l-norvaline Dehydrogenase, domain 2"/>
    <property type="match status" value="1"/>
</dbReference>
<evidence type="ECO:0000259" key="3">
    <source>
        <dbReference type="Pfam" id="PF01232"/>
    </source>
</evidence>
<evidence type="ECO:0000256" key="2">
    <source>
        <dbReference type="ARBA" id="ARBA00023027"/>
    </source>
</evidence>
<dbReference type="InterPro" id="IPR013328">
    <property type="entry name" value="6PGD_dom2"/>
</dbReference>
<dbReference type="RefSeq" id="WP_307687831.1">
    <property type="nucleotide sequence ID" value="NZ_JAUSRO010000001.1"/>
</dbReference>
<accession>A0ABT9S260</accession>
<keyword evidence="6" id="KW-1185">Reference proteome</keyword>
<dbReference type="EC" id="1.1.1.58" evidence="5"/>
<keyword evidence="2" id="KW-0520">NAD</keyword>
<sequence>MAQPILQFGTSRFLQAHVDLFVSEALAGEGGAGDALGGITVVQTTDRPDGAARIAALAQGGGYPVRIRGLAGGQRVDRAVQCTSVREAWQASTHWPQLRDAVVRDVRVIVSNTADKGYLLDTRDSADALKAGHPPPHSFPAKLLVLLHGRWQHAPAAPLTLLPCELIERNGDVLRDVVAGLAARWQLAPAFMDWLGAHCVWANSLVDRIVSEAIEPVGAVAEPYAVWVIERQPRLQLPCTHPAIVLTDYLAFYERLKLFLLNAGHTYLAERWLQDGRSADETVRQAMADADLRSGLEALWTEEILPVFDALGASARAQADAYLVDVRERFENPFLDHRIADIAQNHVQKKQRRFGPIVALAAERAPQLQQPRLQAALASAAPVH</sequence>
<comment type="caution">
    <text evidence="5">The sequence shown here is derived from an EMBL/GenBank/DDBJ whole genome shotgun (WGS) entry which is preliminary data.</text>
</comment>
<dbReference type="InterPro" id="IPR008927">
    <property type="entry name" value="6-PGluconate_DH-like_C_sf"/>
</dbReference>
<dbReference type="SUPFAM" id="SSF48179">
    <property type="entry name" value="6-phosphogluconate dehydrogenase C-terminal domain-like"/>
    <property type="match status" value="1"/>
</dbReference>
<dbReference type="PANTHER" id="PTHR30524:SF0">
    <property type="entry name" value="ALTRONATE OXIDOREDUCTASE-RELATED"/>
    <property type="match status" value="1"/>
</dbReference>
<dbReference type="Pfam" id="PF08125">
    <property type="entry name" value="Mannitol_dh_C"/>
    <property type="match status" value="1"/>
</dbReference>
<dbReference type="InterPro" id="IPR036291">
    <property type="entry name" value="NAD(P)-bd_dom_sf"/>
</dbReference>
<dbReference type="Pfam" id="PF01232">
    <property type="entry name" value="Mannitol_dh"/>
    <property type="match status" value="1"/>
</dbReference>
<proteinExistence type="predicted"/>
<dbReference type="InterPro" id="IPR013118">
    <property type="entry name" value="Mannitol_DH_C"/>
</dbReference>
<feature type="domain" description="Mannitol dehydrogenase C-terminal" evidence="4">
    <location>
        <begin position="252"/>
        <end position="378"/>
    </location>
</feature>
<dbReference type="Proteomes" id="UP001226867">
    <property type="component" value="Unassembled WGS sequence"/>
</dbReference>
<organism evidence="5 6">
    <name type="scientific">Variovorax ginsengisoli</name>
    <dbReference type="NCBI Taxonomy" id="363844"/>
    <lineage>
        <taxon>Bacteria</taxon>
        <taxon>Pseudomonadati</taxon>
        <taxon>Pseudomonadota</taxon>
        <taxon>Betaproteobacteria</taxon>
        <taxon>Burkholderiales</taxon>
        <taxon>Comamonadaceae</taxon>
        <taxon>Variovorax</taxon>
    </lineage>
</organism>
<feature type="domain" description="Mannitol dehydrogenase N-terminal" evidence="3">
    <location>
        <begin position="5"/>
        <end position="232"/>
    </location>
</feature>
<evidence type="ECO:0000313" key="6">
    <source>
        <dbReference type="Proteomes" id="UP001226867"/>
    </source>
</evidence>
<dbReference type="Gene3D" id="3.40.50.720">
    <property type="entry name" value="NAD(P)-binding Rossmann-like Domain"/>
    <property type="match status" value="1"/>
</dbReference>
<name>A0ABT9S260_9BURK</name>
<dbReference type="GO" id="GO:0009026">
    <property type="term" value="F:tagaturonate reductase activity"/>
    <property type="evidence" value="ECO:0007669"/>
    <property type="project" value="UniProtKB-EC"/>
</dbReference>
<gene>
    <name evidence="5" type="ORF">J2W36_000242</name>
</gene>
<dbReference type="SUPFAM" id="SSF51735">
    <property type="entry name" value="NAD(P)-binding Rossmann-fold domains"/>
    <property type="match status" value="1"/>
</dbReference>
<keyword evidence="1 5" id="KW-0560">Oxidoreductase</keyword>
<dbReference type="PANTHER" id="PTHR30524">
    <property type="entry name" value="MANNITOL-1-PHOSPHATE 5-DEHYDROGENASE"/>
    <property type="match status" value="1"/>
</dbReference>
<dbReference type="EMBL" id="JAUSRO010000001">
    <property type="protein sequence ID" value="MDP9898009.1"/>
    <property type="molecule type" value="Genomic_DNA"/>
</dbReference>
<reference evidence="5 6" key="1">
    <citation type="submission" date="2023-07" db="EMBL/GenBank/DDBJ databases">
        <title>Sorghum-associated microbial communities from plants grown in Nebraska, USA.</title>
        <authorList>
            <person name="Schachtman D."/>
        </authorList>
    </citation>
    <scope>NUCLEOTIDE SEQUENCE [LARGE SCALE GENOMIC DNA]</scope>
    <source>
        <strain evidence="5 6">DS1607</strain>
    </source>
</reference>
<evidence type="ECO:0000313" key="5">
    <source>
        <dbReference type="EMBL" id="MDP9898009.1"/>
    </source>
</evidence>
<protein>
    <submittedName>
        <fullName evidence="5">Tagaturonate reductase</fullName>
        <ecNumber evidence="5">1.1.1.58</ecNumber>
    </submittedName>
</protein>